<evidence type="ECO:0000313" key="3">
    <source>
        <dbReference type="Proteomes" id="UP000256862"/>
    </source>
</evidence>
<gene>
    <name evidence="2" type="ORF">CO2235_140008</name>
    <name evidence="1" type="ORF">CO2235_U920019</name>
</gene>
<proteinExistence type="predicted"/>
<evidence type="ECO:0000313" key="1">
    <source>
        <dbReference type="EMBL" id="SPC10511.1"/>
    </source>
</evidence>
<organism evidence="2">
    <name type="scientific">Cupriavidus oxalaticus</name>
    <dbReference type="NCBI Taxonomy" id="96344"/>
    <lineage>
        <taxon>Bacteria</taxon>
        <taxon>Pseudomonadati</taxon>
        <taxon>Pseudomonadota</taxon>
        <taxon>Betaproteobacteria</taxon>
        <taxon>Burkholderiales</taxon>
        <taxon>Burkholderiaceae</taxon>
        <taxon>Cupriavidus</taxon>
    </lineage>
</organism>
<dbReference type="Proteomes" id="UP000256862">
    <property type="component" value="Chromosome CO2235"/>
</dbReference>
<comment type="caution">
    <text evidence="2">The sequence shown here is derived from an EMBL/GenBank/DDBJ whole genome shotgun (WGS) entry which is preliminary data.</text>
</comment>
<dbReference type="EMBL" id="OGUS01000101">
    <property type="protein sequence ID" value="SPC10511.1"/>
    <property type="molecule type" value="Genomic_DNA"/>
</dbReference>
<sequence>MARLRGGEARARRADILAAIYLPAVARALHFLHRHADGFADAFERARAAGTPAVIELMTDPRQLTPAMWVQE</sequence>
<protein>
    <submittedName>
        <fullName evidence="2">Uncharacterized protein</fullName>
    </submittedName>
</protein>
<name>A0A375G0F3_9BURK</name>
<reference evidence="3" key="2">
    <citation type="submission" date="2018-01" db="EMBL/GenBank/DDBJ databases">
        <authorList>
            <person name="Gaut B.S."/>
            <person name="Morton B.R."/>
            <person name="Clegg M.T."/>
            <person name="Duvall M.R."/>
        </authorList>
    </citation>
    <scope>NUCLEOTIDE SEQUENCE [LARGE SCALE GENOMIC DNA]</scope>
</reference>
<dbReference type="EMBL" id="OGUS01000114">
    <property type="protein sequence ID" value="SPC12207.1"/>
    <property type="molecule type" value="Genomic_DNA"/>
</dbReference>
<reference evidence="2" key="1">
    <citation type="submission" date="2018-01" db="EMBL/GenBank/DDBJ databases">
        <authorList>
            <person name="Clerissi C."/>
        </authorList>
    </citation>
    <scope>NUCLEOTIDE SEQUENCE</scope>
    <source>
        <strain evidence="2">Cupriavidus oxalaticus LMG 2235</strain>
    </source>
</reference>
<dbReference type="AlphaFoldDB" id="A0A375G0F3"/>
<dbReference type="SUPFAM" id="SSF52518">
    <property type="entry name" value="Thiamin diphosphate-binding fold (THDP-binding)"/>
    <property type="match status" value="1"/>
</dbReference>
<dbReference type="InterPro" id="IPR029061">
    <property type="entry name" value="THDP-binding"/>
</dbReference>
<accession>A0A375G0F3</accession>
<evidence type="ECO:0000313" key="2">
    <source>
        <dbReference type="EMBL" id="SPC12207.1"/>
    </source>
</evidence>